<name>A0A1I2XM92_9HYPH</name>
<sequence length="250" mass="26420">MNVEGFFAAARQLPVAPLEALVGDKGLVVVAPHPDDESLGCGGLIAEARRLGRAVRLVVVTDGCGSHTHSALYPPERLRALREDETRAAVAELGLAPEHVRFLRLPDAHAPSAGPKAEAAATAILEEVDACEAGAVFVTWGHDPHCDHQASAAIVGLAQGMRPTLTAFAYPVWGWTLPAETEVGAAPEGHRLDVSAHVAAKGRAIAAHRSQTTDLIHDDPTGFRLAPEMIANFEGPYEIFIALQPEAIQP</sequence>
<dbReference type="Proteomes" id="UP000199229">
    <property type="component" value="Unassembled WGS sequence"/>
</dbReference>
<accession>A0A1I2XM92</accession>
<dbReference type="InterPro" id="IPR024078">
    <property type="entry name" value="LmbE-like_dom_sf"/>
</dbReference>
<dbReference type="OrthoDB" id="9790023at2"/>
<dbReference type="EMBL" id="FOPM01000044">
    <property type="protein sequence ID" value="SFH13191.1"/>
    <property type="molecule type" value="Genomic_DNA"/>
</dbReference>
<dbReference type="InterPro" id="IPR003737">
    <property type="entry name" value="GlcNAc_PI_deacetylase-related"/>
</dbReference>
<organism evidence="1 2">
    <name type="scientific">Methylobacterium gossipiicola</name>
    <dbReference type="NCBI Taxonomy" id="582675"/>
    <lineage>
        <taxon>Bacteria</taxon>
        <taxon>Pseudomonadati</taxon>
        <taxon>Pseudomonadota</taxon>
        <taxon>Alphaproteobacteria</taxon>
        <taxon>Hyphomicrobiales</taxon>
        <taxon>Methylobacteriaceae</taxon>
        <taxon>Methylobacterium</taxon>
    </lineage>
</organism>
<evidence type="ECO:0000313" key="1">
    <source>
        <dbReference type="EMBL" id="SFH13191.1"/>
    </source>
</evidence>
<dbReference type="RefSeq" id="WP_091975414.1">
    <property type="nucleotide sequence ID" value="NZ_FOPM01000044.1"/>
</dbReference>
<dbReference type="SUPFAM" id="SSF102588">
    <property type="entry name" value="LmbE-like"/>
    <property type="match status" value="1"/>
</dbReference>
<dbReference type="PANTHER" id="PTHR12993:SF29">
    <property type="entry name" value="BLR3841 PROTEIN"/>
    <property type="match status" value="1"/>
</dbReference>
<dbReference type="STRING" id="582675.SAMN05192565_1445"/>
<dbReference type="PANTHER" id="PTHR12993">
    <property type="entry name" value="N-ACETYLGLUCOSAMINYL-PHOSPHATIDYLINOSITOL DE-N-ACETYLASE-RELATED"/>
    <property type="match status" value="1"/>
</dbReference>
<dbReference type="Gene3D" id="3.40.50.10320">
    <property type="entry name" value="LmbE-like"/>
    <property type="match status" value="1"/>
</dbReference>
<protein>
    <submittedName>
        <fullName evidence="1">N-acetylglucosaminyl deacetylase, LmbE family</fullName>
    </submittedName>
</protein>
<evidence type="ECO:0000313" key="2">
    <source>
        <dbReference type="Proteomes" id="UP000199229"/>
    </source>
</evidence>
<dbReference type="Pfam" id="PF02585">
    <property type="entry name" value="PIG-L"/>
    <property type="match status" value="1"/>
</dbReference>
<reference evidence="2" key="1">
    <citation type="submission" date="2016-10" db="EMBL/GenBank/DDBJ databases">
        <authorList>
            <person name="Varghese N."/>
            <person name="Submissions S."/>
        </authorList>
    </citation>
    <scope>NUCLEOTIDE SEQUENCE [LARGE SCALE GENOMIC DNA]</scope>
    <source>
        <strain evidence="2">Gh-105</strain>
    </source>
</reference>
<proteinExistence type="predicted"/>
<dbReference type="GO" id="GO:0016811">
    <property type="term" value="F:hydrolase activity, acting on carbon-nitrogen (but not peptide) bonds, in linear amides"/>
    <property type="evidence" value="ECO:0007669"/>
    <property type="project" value="TreeGrafter"/>
</dbReference>
<keyword evidence="2" id="KW-1185">Reference proteome</keyword>
<gene>
    <name evidence="1" type="ORF">SAMN05192565_1445</name>
</gene>
<dbReference type="AlphaFoldDB" id="A0A1I2XM92"/>